<organism evidence="1 2">
    <name type="scientific">Amycolatopsis albispora</name>
    <dbReference type="NCBI Taxonomy" id="1804986"/>
    <lineage>
        <taxon>Bacteria</taxon>
        <taxon>Bacillati</taxon>
        <taxon>Actinomycetota</taxon>
        <taxon>Actinomycetes</taxon>
        <taxon>Pseudonocardiales</taxon>
        <taxon>Pseudonocardiaceae</taxon>
        <taxon>Amycolatopsis</taxon>
    </lineage>
</organism>
<dbReference type="NCBIfam" id="NF047352">
    <property type="entry name" value="P_loop_sacsin"/>
    <property type="match status" value="1"/>
</dbReference>
<dbReference type="OrthoDB" id="3201966at2"/>
<evidence type="ECO:0000313" key="2">
    <source>
        <dbReference type="Proteomes" id="UP000250434"/>
    </source>
</evidence>
<proteinExistence type="predicted"/>
<evidence type="ECO:0000313" key="1">
    <source>
        <dbReference type="EMBL" id="AXB45486.1"/>
    </source>
</evidence>
<sequence length="920" mass="98331">MTLPSDPFGTESIRTPVLTAWRDSPTRFTEDTNTERDLRVGGYRDRLFVELAQNAADAAKLGGGPGTLRVSIVDGELRVANTGAPLDAAGVASLASLRASAKGEGLVGRFGVGFAAVLAVTDEPRVVSTSGGVRFSAARTREESGREGEVPVLRLPWPTEAGEPPLPSGFDTEVRLPLRSTVDGKALLAELDSAAEDLLLALPWLNRVDIDGRVWLRSEVAGALVITAPDGKTRRWLTHGSLDIDCVWAVQVLASGEPIRLESSVLHAPTPTDERLSLPARLIATIPIEPSRRRVLPGPGVRSALEAAAAAYPGLVRKLHPEYRPALVPAATFPLSEVDTTLRELITERLRADAWLPAADGDDLTGGRGRVLTAESPKLVELLAEAIPGLIALSGPRVQRDLAPVGVEPITIAQVIEQITGLSRDPSWWRDLYDQLLPLLEAHSVSADELGGLPVPLVDGRTLPGPRGSLLFGAADDLLELLAEAGIGGLRLVHPDAAHPLLERLGAKQAEARDLLESPALREAVERGAEGSDVVPLAGAVLRLAYEAPVDWLGSLVLPTERGWRRADELVLPTSPLLRIFDPEAIGEDAPLDVLDTDFAEDWPADVLAGAGVLDTFVLQEDEDEPEVRDLDLVADDRWPDALRLLAARPETWRVLSDPDSRTARWLAVHAELAGRPPADWRMPDATTLAGLYDPVPDVGLPDEVLIAAGVRTSLAVSDADDVADLMDRLADDSREVSPGLAARAHTVLADAEFTEDYVPSRVRALDGSVCDAEDAVVLDTPWPLGVLPASRVVAALPGAERAARLAELLDLPLAGERVAEVRVDSEGELIPWRELAAVVVVADLLGLELPDGGVHIHEELTVAFGGTSVAVPWWYDGALHAADTSEGLARALAWAMDRWNDRHTITAFLDEPTAESLHA</sequence>
<dbReference type="InterPro" id="IPR036890">
    <property type="entry name" value="HATPase_C_sf"/>
</dbReference>
<name>A0A344LBR2_9PSEU</name>
<gene>
    <name evidence="1" type="ORF">A4R43_25810</name>
</gene>
<dbReference type="SUPFAM" id="SSF55874">
    <property type="entry name" value="ATPase domain of HSP90 chaperone/DNA topoisomerase II/histidine kinase"/>
    <property type="match status" value="1"/>
</dbReference>
<dbReference type="RefSeq" id="WP_113694721.1">
    <property type="nucleotide sequence ID" value="NZ_CP015163.1"/>
</dbReference>
<protein>
    <submittedName>
        <fullName evidence="1">Molecular chaperone Hsp90</fullName>
    </submittedName>
</protein>
<dbReference type="EMBL" id="CP015163">
    <property type="protein sequence ID" value="AXB45486.1"/>
    <property type="molecule type" value="Genomic_DNA"/>
</dbReference>
<reference evidence="1 2" key="1">
    <citation type="submission" date="2016-04" db="EMBL/GenBank/DDBJ databases">
        <title>Complete genome sequence and analysis of deep-sea sediment isolate, Amycolatopsis sp. WP1.</title>
        <authorList>
            <person name="Wang H."/>
            <person name="Chen S."/>
            <person name="Wu Q."/>
        </authorList>
    </citation>
    <scope>NUCLEOTIDE SEQUENCE [LARGE SCALE GENOMIC DNA]</scope>
    <source>
        <strain evidence="1 2">WP1</strain>
    </source>
</reference>
<accession>A0A344LBR2</accession>
<dbReference type="Proteomes" id="UP000250434">
    <property type="component" value="Chromosome"/>
</dbReference>
<dbReference type="AlphaFoldDB" id="A0A344LBR2"/>
<dbReference type="KEGG" id="aab:A4R43_25810"/>
<keyword evidence="2" id="KW-1185">Reference proteome</keyword>